<proteinExistence type="predicted"/>
<name>A0A937F695_9BACT</name>
<dbReference type="Proteomes" id="UP000659388">
    <property type="component" value="Unassembled WGS sequence"/>
</dbReference>
<evidence type="ECO:0000313" key="4">
    <source>
        <dbReference type="EMBL" id="MBL3655801.1"/>
    </source>
</evidence>
<comment type="caution">
    <text evidence="4">The sequence shown here is derived from an EMBL/GenBank/DDBJ whole genome shotgun (WGS) entry which is preliminary data.</text>
</comment>
<organism evidence="4 5">
    <name type="scientific">Fulvivirga sediminis</name>
    <dbReference type="NCBI Taxonomy" id="2803949"/>
    <lineage>
        <taxon>Bacteria</taxon>
        <taxon>Pseudomonadati</taxon>
        <taxon>Bacteroidota</taxon>
        <taxon>Cytophagia</taxon>
        <taxon>Cytophagales</taxon>
        <taxon>Fulvivirgaceae</taxon>
        <taxon>Fulvivirga</taxon>
    </lineage>
</organism>
<sequence>MRKPVLVFCSSVILVAVFLWMKYMPTIAQSKPEKIKVEQEWLLPEELDEISGLAWVNERTLAAIQDEDGILYTFDTKSGEVKNRIKFGGKGDYEGLACDDNIAYVVKSDGTIYQITDWQNERHKTTTISTFLNEDHNVEGISFSEDKQRLFLVVKDEDPNGDEYKGVYAFDIQKGELLPQPVVKLYFNDQVFAGDHDEGKSKVFNPSGIDIHPITGELYIVDGRKAKLIILNKDGSIKKLVRLNQDQFKQAEGIAFSADGKSIFISNEGKKGTANVFMLRNL</sequence>
<dbReference type="AlphaFoldDB" id="A0A937F695"/>
<evidence type="ECO:0000256" key="3">
    <source>
        <dbReference type="ARBA" id="ARBA00023136"/>
    </source>
</evidence>
<accession>A0A937F695</accession>
<keyword evidence="5" id="KW-1185">Reference proteome</keyword>
<comment type="subcellular location">
    <subcellularLocation>
        <location evidence="1">Cell membrane</location>
    </subcellularLocation>
</comment>
<dbReference type="InterPro" id="IPR009722">
    <property type="entry name" value="YjiK/CarP"/>
</dbReference>
<dbReference type="InterPro" id="IPR015943">
    <property type="entry name" value="WD40/YVTN_repeat-like_dom_sf"/>
</dbReference>
<dbReference type="Gene3D" id="2.130.10.10">
    <property type="entry name" value="YVTN repeat-like/Quinoprotein amine dehydrogenase"/>
    <property type="match status" value="1"/>
</dbReference>
<protein>
    <submittedName>
        <fullName evidence="4">SdiA-regulated domain-containing protein</fullName>
    </submittedName>
</protein>
<evidence type="ECO:0000256" key="2">
    <source>
        <dbReference type="ARBA" id="ARBA00022475"/>
    </source>
</evidence>
<dbReference type="GO" id="GO:0005886">
    <property type="term" value="C:plasma membrane"/>
    <property type="evidence" value="ECO:0007669"/>
    <property type="project" value="UniProtKB-SubCell"/>
</dbReference>
<gene>
    <name evidence="4" type="ORF">JL102_06650</name>
</gene>
<keyword evidence="3" id="KW-0472">Membrane</keyword>
<dbReference type="RefSeq" id="WP_202243483.1">
    <property type="nucleotide sequence ID" value="NZ_JAESIY010000003.1"/>
</dbReference>
<dbReference type="Pfam" id="PF06977">
    <property type="entry name" value="SdiA-regulated"/>
    <property type="match status" value="1"/>
</dbReference>
<evidence type="ECO:0000256" key="1">
    <source>
        <dbReference type="ARBA" id="ARBA00004236"/>
    </source>
</evidence>
<dbReference type="SUPFAM" id="SSF101898">
    <property type="entry name" value="NHL repeat"/>
    <property type="match status" value="1"/>
</dbReference>
<evidence type="ECO:0000313" key="5">
    <source>
        <dbReference type="Proteomes" id="UP000659388"/>
    </source>
</evidence>
<keyword evidence="2" id="KW-1003">Cell membrane</keyword>
<reference evidence="4" key="1">
    <citation type="submission" date="2021-01" db="EMBL/GenBank/DDBJ databases">
        <title>Fulvivirga kasyanovii gen. nov., sp nov., a novel member of the phylum Bacteroidetes isolated from seawater in a mussel farm.</title>
        <authorList>
            <person name="Zhao L.-H."/>
            <person name="Wang Z.-J."/>
        </authorList>
    </citation>
    <scope>NUCLEOTIDE SEQUENCE</scope>
    <source>
        <strain evidence="4">2943</strain>
    </source>
</reference>
<dbReference type="EMBL" id="JAESIY010000003">
    <property type="protein sequence ID" value="MBL3655801.1"/>
    <property type="molecule type" value="Genomic_DNA"/>
</dbReference>